<comment type="caution">
    <text evidence="1">The sequence shown here is derived from an EMBL/GenBank/DDBJ whole genome shotgun (WGS) entry which is preliminary data.</text>
</comment>
<sequence>MTLMKLRYYLLSVILGFSACSKSTSDEVGGSGCIEQVAVAPTEHEISAANYTKATSLFQQNNISLTNLRITRFLEDDIVLNGVTNHHVNVSVTQYQNTLPFFTGTIIYAFKNGRLNFTGGEKLTTDISATPTLSLAAVRSLYFDEFRKYSQQGSYLKVEDFLNKCLTAELGYYNYRGVGMPNKTVRAWHILPKGKSYPEAYIADSDGSTIYFFDGVVSAGPK</sequence>
<name>A0ABQ1TNZ7_9BACT</name>
<dbReference type="Proteomes" id="UP000632273">
    <property type="component" value="Unassembled WGS sequence"/>
</dbReference>
<protein>
    <recommendedName>
        <fullName evidence="3">FTP domain-containing protein</fullName>
    </recommendedName>
</protein>
<gene>
    <name evidence="1" type="ORF">GCM10011383_06170</name>
</gene>
<evidence type="ECO:0000313" key="2">
    <source>
        <dbReference type="Proteomes" id="UP000632273"/>
    </source>
</evidence>
<proteinExistence type="predicted"/>
<accession>A0ABQ1TNZ7</accession>
<organism evidence="1 2">
    <name type="scientific">Hymenobacter cavernae</name>
    <dbReference type="NCBI Taxonomy" id="2044852"/>
    <lineage>
        <taxon>Bacteria</taxon>
        <taxon>Pseudomonadati</taxon>
        <taxon>Bacteroidota</taxon>
        <taxon>Cytophagia</taxon>
        <taxon>Cytophagales</taxon>
        <taxon>Hymenobacteraceae</taxon>
        <taxon>Hymenobacter</taxon>
    </lineage>
</organism>
<dbReference type="PROSITE" id="PS51257">
    <property type="entry name" value="PROKAR_LIPOPROTEIN"/>
    <property type="match status" value="1"/>
</dbReference>
<evidence type="ECO:0008006" key="3">
    <source>
        <dbReference type="Google" id="ProtNLM"/>
    </source>
</evidence>
<dbReference type="EMBL" id="BMHT01000001">
    <property type="protein sequence ID" value="GGE98138.1"/>
    <property type="molecule type" value="Genomic_DNA"/>
</dbReference>
<keyword evidence="2" id="KW-1185">Reference proteome</keyword>
<reference evidence="2" key="1">
    <citation type="journal article" date="2019" name="Int. J. Syst. Evol. Microbiol.">
        <title>The Global Catalogue of Microorganisms (GCM) 10K type strain sequencing project: providing services to taxonomists for standard genome sequencing and annotation.</title>
        <authorList>
            <consortium name="The Broad Institute Genomics Platform"/>
            <consortium name="The Broad Institute Genome Sequencing Center for Infectious Disease"/>
            <person name="Wu L."/>
            <person name="Ma J."/>
        </authorList>
    </citation>
    <scope>NUCLEOTIDE SEQUENCE [LARGE SCALE GENOMIC DNA]</scope>
    <source>
        <strain evidence="2">CGMCC 1.15197</strain>
    </source>
</reference>
<evidence type="ECO:0000313" key="1">
    <source>
        <dbReference type="EMBL" id="GGE98138.1"/>
    </source>
</evidence>